<dbReference type="InterPro" id="IPR039426">
    <property type="entry name" value="TonB-dep_rcpt-like"/>
</dbReference>
<evidence type="ECO:0000256" key="3">
    <source>
        <dbReference type="ARBA" id="ARBA00022452"/>
    </source>
</evidence>
<dbReference type="Pfam" id="PF25183">
    <property type="entry name" value="OMP_b-brl_4"/>
    <property type="match status" value="1"/>
</dbReference>
<evidence type="ECO:0000256" key="6">
    <source>
        <dbReference type="ARBA" id="ARBA00023237"/>
    </source>
</evidence>
<dbReference type="GO" id="GO:0015344">
    <property type="term" value="F:siderophore uptake transmembrane transporter activity"/>
    <property type="evidence" value="ECO:0007669"/>
    <property type="project" value="TreeGrafter"/>
</dbReference>
<dbReference type="Pfam" id="PF13620">
    <property type="entry name" value="CarboxypepD_reg"/>
    <property type="match status" value="1"/>
</dbReference>
<name>A0A8J2UA14_9BACT</name>
<keyword evidence="4" id="KW-0812">Transmembrane</keyword>
<dbReference type="SUPFAM" id="SSF49452">
    <property type="entry name" value="Starch-binding domain-like"/>
    <property type="match status" value="1"/>
</dbReference>
<reference evidence="8" key="1">
    <citation type="journal article" date="2014" name="Int. J. Syst. Evol. Microbiol.">
        <title>Complete genome sequence of Corynebacterium casei LMG S-19264T (=DSM 44701T), isolated from a smear-ripened cheese.</title>
        <authorList>
            <consortium name="US DOE Joint Genome Institute (JGI-PGF)"/>
            <person name="Walter F."/>
            <person name="Albersmeier A."/>
            <person name="Kalinowski J."/>
            <person name="Ruckert C."/>
        </authorList>
    </citation>
    <scope>NUCLEOTIDE SEQUENCE</scope>
    <source>
        <strain evidence="8">CGMCC 1.15448</strain>
    </source>
</reference>
<dbReference type="SUPFAM" id="SSF56935">
    <property type="entry name" value="Porins"/>
    <property type="match status" value="1"/>
</dbReference>
<feature type="domain" description="TonB-dependent transporter Oar-like beta-barrel" evidence="7">
    <location>
        <begin position="220"/>
        <end position="1007"/>
    </location>
</feature>
<gene>
    <name evidence="8" type="ORF">GCM10011511_10960</name>
</gene>
<dbReference type="AlphaFoldDB" id="A0A8J2UA14"/>
<dbReference type="GO" id="GO:0044718">
    <property type="term" value="P:siderophore transmembrane transport"/>
    <property type="evidence" value="ECO:0007669"/>
    <property type="project" value="TreeGrafter"/>
</dbReference>
<dbReference type="Gene3D" id="2.40.170.20">
    <property type="entry name" value="TonB-dependent receptor, beta-barrel domain"/>
    <property type="match status" value="1"/>
</dbReference>
<organism evidence="8 9">
    <name type="scientific">Puia dinghuensis</name>
    <dbReference type="NCBI Taxonomy" id="1792502"/>
    <lineage>
        <taxon>Bacteria</taxon>
        <taxon>Pseudomonadati</taxon>
        <taxon>Bacteroidota</taxon>
        <taxon>Chitinophagia</taxon>
        <taxon>Chitinophagales</taxon>
        <taxon>Chitinophagaceae</taxon>
        <taxon>Puia</taxon>
    </lineage>
</organism>
<dbReference type="InterPro" id="IPR013784">
    <property type="entry name" value="Carb-bd-like_fold"/>
</dbReference>
<evidence type="ECO:0000256" key="2">
    <source>
        <dbReference type="ARBA" id="ARBA00022448"/>
    </source>
</evidence>
<evidence type="ECO:0000256" key="4">
    <source>
        <dbReference type="ARBA" id="ARBA00022692"/>
    </source>
</evidence>
<keyword evidence="3" id="KW-1134">Transmembrane beta strand</keyword>
<accession>A0A8J2UA14</accession>
<keyword evidence="9" id="KW-1185">Reference proteome</keyword>
<dbReference type="Proteomes" id="UP000607559">
    <property type="component" value="Unassembled WGS sequence"/>
</dbReference>
<dbReference type="EMBL" id="BMJC01000001">
    <property type="protein sequence ID" value="GGA89549.1"/>
    <property type="molecule type" value="Genomic_DNA"/>
</dbReference>
<dbReference type="PANTHER" id="PTHR30069">
    <property type="entry name" value="TONB-DEPENDENT OUTER MEMBRANE RECEPTOR"/>
    <property type="match status" value="1"/>
</dbReference>
<sequence>MLYSFGQETTSEIAGLVTDGKAGLGGATVTAIHGPTGTVYTTTSRKDGRYNLPNMRIGGPYTVTVSYVGFKEEKQENISLLLGEVFKSDFSLVAESKQLTEVVITASRQDKVFNNGHTGSQEVISRAQMDRLPTLSRSLQDFTRLDPSANGLSFGGRSSSYNNLTVDGANFNNAFGLSGTLGGQTNSQPISLDALEQIQVNVSPYDVRQGGFSGAGINSVTRSGTNQFKGSVYTYIKSSGLQGYNVDGYQLPHQTFDYNLWGAYLGGAFVPNKVFFFVSYEQERRKDPATTFVASTAGTPAGGNVSAANYDTLTALKNFLVKNFNYNPGFFQGYSYRTQSDKLTAKIDWNIGKRNTFTIKYNYLNSLRDIAASNSGSPSGGRQASSTGLPFSGAGYVIHNNFNIFIAELNTRFGNGISNKLQVGYTALRDFRESQGGSDFPLVDIMNGSNQSYTAFGYEPFTYHNVLNTDIYQLSDIFTLYKGTHEITFGTQDYYKKFKNGFAPNYEGVYRFKTLDDFYNSVNTGAATAIRYNLQYSALPDGSFPYAKIGVYELGFFVQDKWRVTNNFTLTYGLRVDAPIFENKFQDNPYADALTFRDGKHYSTGQKPNTNPLFSPRVGFNWDVKGDQQTQVRGGAGFFSGPPPFVWVSNQASNNGVQFGSFVKGPLGSPATAPVAFSADINHYRPTAGAANTSYNLVFTDPGFKYPQVLKANIAIDQKLPWGIIGTLEFMYSKDINAVNFENVNLPDTGITPFKGADPRWRYSANQINRGQGGATQSNPIITNAILMKNYSKGYAYTATLQLQKSFRNVYLNVAYTFSQSQTLNDGGSIAQSNWNGRPTIGDPNSPELGYANFYQPHRIIASAFYRKEYAKFFATSAGLIYEAAPAGVGSYTYNGDPMNTNTGTSNFMLMYIPNNSSEITLVPVGNNPAKDPRTAAQIWSQLDAFINSDHYLSQHRGQFAQRNAAVLPWFSRMDFNITQEIFYYTGRTNKTKHTLKVSFDILNVGNMISNKWGVYKTFTQLSPLNFEGMANGTPTYSFPFQVSSSQTPYTNAYKDDTGNPLSHWQGQIGIRYLFN</sequence>
<reference evidence="8" key="2">
    <citation type="submission" date="2020-09" db="EMBL/GenBank/DDBJ databases">
        <authorList>
            <person name="Sun Q."/>
            <person name="Zhou Y."/>
        </authorList>
    </citation>
    <scope>NUCLEOTIDE SEQUENCE</scope>
    <source>
        <strain evidence="8">CGMCC 1.15448</strain>
    </source>
</reference>
<dbReference type="Gene3D" id="2.60.40.1120">
    <property type="entry name" value="Carboxypeptidase-like, regulatory domain"/>
    <property type="match status" value="1"/>
</dbReference>
<dbReference type="InterPro" id="IPR036942">
    <property type="entry name" value="Beta-barrel_TonB_sf"/>
</dbReference>
<comment type="subcellular location">
    <subcellularLocation>
        <location evidence="1">Cell outer membrane</location>
        <topology evidence="1">Multi-pass membrane protein</topology>
    </subcellularLocation>
</comment>
<comment type="caution">
    <text evidence="8">The sequence shown here is derived from an EMBL/GenBank/DDBJ whole genome shotgun (WGS) entry which is preliminary data.</text>
</comment>
<evidence type="ECO:0000313" key="8">
    <source>
        <dbReference type="EMBL" id="GGA89549.1"/>
    </source>
</evidence>
<protein>
    <submittedName>
        <fullName evidence="8">Cell envelope biogenesis protein OmpA</fullName>
    </submittedName>
</protein>
<evidence type="ECO:0000313" key="9">
    <source>
        <dbReference type="Proteomes" id="UP000607559"/>
    </source>
</evidence>
<dbReference type="InterPro" id="IPR057601">
    <property type="entry name" value="Oar-like_b-barrel"/>
</dbReference>
<evidence type="ECO:0000256" key="5">
    <source>
        <dbReference type="ARBA" id="ARBA00023136"/>
    </source>
</evidence>
<evidence type="ECO:0000256" key="1">
    <source>
        <dbReference type="ARBA" id="ARBA00004571"/>
    </source>
</evidence>
<keyword evidence="2" id="KW-0813">Transport</keyword>
<dbReference type="PANTHER" id="PTHR30069:SF46">
    <property type="entry name" value="OAR PROTEIN"/>
    <property type="match status" value="1"/>
</dbReference>
<keyword evidence="5" id="KW-0472">Membrane</keyword>
<proteinExistence type="predicted"/>
<evidence type="ECO:0000259" key="7">
    <source>
        <dbReference type="Pfam" id="PF25183"/>
    </source>
</evidence>
<keyword evidence="6" id="KW-0998">Cell outer membrane</keyword>
<dbReference type="GO" id="GO:0030246">
    <property type="term" value="F:carbohydrate binding"/>
    <property type="evidence" value="ECO:0007669"/>
    <property type="project" value="InterPro"/>
</dbReference>
<dbReference type="GO" id="GO:0009279">
    <property type="term" value="C:cell outer membrane"/>
    <property type="evidence" value="ECO:0007669"/>
    <property type="project" value="UniProtKB-SubCell"/>
</dbReference>